<dbReference type="Pfam" id="PF13166">
    <property type="entry name" value="AAA_13"/>
    <property type="match status" value="1"/>
</dbReference>
<dbReference type="Proteomes" id="UP000199561">
    <property type="component" value="Unassembled WGS sequence"/>
</dbReference>
<evidence type="ECO:0000313" key="4">
    <source>
        <dbReference type="Proteomes" id="UP000199561"/>
    </source>
</evidence>
<feature type="domain" description="Protein CR006 P-loop" evidence="2">
    <location>
        <begin position="15"/>
        <end position="717"/>
    </location>
</feature>
<dbReference type="RefSeq" id="WP_090670397.1">
    <property type="nucleotide sequence ID" value="NZ_FOUF01000022.1"/>
</dbReference>
<dbReference type="AlphaFoldDB" id="A0A1I4S1L3"/>
<dbReference type="InterPro" id="IPR027417">
    <property type="entry name" value="P-loop_NTPase"/>
</dbReference>
<sequence length="744" mass="85665">MTRIKRINRATDFGSYLSFSWDTQNTEDFKRYNLLYGWNYSGKTTLSRMFAFLQKPKLPEAITGHFEVAIEKPDGNTTTIDSRSHQGILPVRVFNRDFVSANFEQEHNAPAVHILGESVRHLRDEIKKRNKQIERQKTTIESIESKQTKHKSGIDQKKTDFARTIDAVIGGRYNRTHLDRQLPMVRQSPVAYLLDDAALESYKKTLATSGDYKEIPETIPNLPDIPHLFESAKILLSRSASNQAIDELRNDPILEDWLRTGLNIHQEKDSCLFCGNPLQNAVLDKLNAHFDRELEKLRDDIRRFMQEQLPESFRVDFPETDRFLPHLRQSYNELRERGIKWKQQCDKQLETLRIALDEKLKSGLDRGIALEDFPKPIEDWASLQGSIIAAISEHNGQVGDTGKVAEQAREKIEAHYIAELCNEVDFTKADTIQSTFERRIARRQSLITKCRQQISNLEDEIRRNSVAAERLNELLQILLPNSNVKAHPVNDSTFEFQRDGNPARHLSDGEKTAITFAYFLITLEDQGSSIEDLVVFIDDPISSLDSNHIYTVWSLINERLKQCNQLFVSTHNNELFTLIKDEWVNSRQQQNFSPEHAGYWISRYTDQAGQPQSRVEKLPDLLRKYKSEYQFVYACLHAFAYASTPSPHEAYTAPNLLRKFLEAYLGFRKPSGGAWHAKLDLLIDCPVRRKEIHKFTDDASHIQKPARITEHPSYLTNAQSLCKEVIEALKAKDQGHFDSLGALI</sequence>
<dbReference type="PANTHER" id="PTHR32114">
    <property type="entry name" value="ABC TRANSPORTER ABCH.3"/>
    <property type="match status" value="1"/>
</dbReference>
<dbReference type="EMBL" id="FOUF01000022">
    <property type="protein sequence ID" value="SFM58301.1"/>
    <property type="molecule type" value="Genomic_DNA"/>
</dbReference>
<gene>
    <name evidence="3" type="ORF">SAMN05421880_12211</name>
</gene>
<dbReference type="STRING" id="52442.SAMN05421880_12211"/>
<dbReference type="SUPFAM" id="SSF52540">
    <property type="entry name" value="P-loop containing nucleoside triphosphate hydrolases"/>
    <property type="match status" value="1"/>
</dbReference>
<accession>A0A1I4S1L3</accession>
<reference evidence="3 4" key="1">
    <citation type="submission" date="2016-10" db="EMBL/GenBank/DDBJ databases">
        <authorList>
            <person name="de Groot N.N."/>
        </authorList>
    </citation>
    <scope>NUCLEOTIDE SEQUENCE [LARGE SCALE GENOMIC DNA]</scope>
    <source>
        <strain evidence="3 4">Nm146</strain>
    </source>
</reference>
<proteinExistence type="predicted"/>
<evidence type="ECO:0000313" key="3">
    <source>
        <dbReference type="EMBL" id="SFM58301.1"/>
    </source>
</evidence>
<feature type="coiled-coil region" evidence="1">
    <location>
        <begin position="119"/>
        <end position="146"/>
    </location>
</feature>
<organism evidence="3 4">
    <name type="scientific">Nitrosomonas nitrosa</name>
    <dbReference type="NCBI Taxonomy" id="52442"/>
    <lineage>
        <taxon>Bacteria</taxon>
        <taxon>Pseudomonadati</taxon>
        <taxon>Pseudomonadota</taxon>
        <taxon>Betaproteobacteria</taxon>
        <taxon>Nitrosomonadales</taxon>
        <taxon>Nitrosomonadaceae</taxon>
        <taxon>Nitrosomonas</taxon>
    </lineage>
</organism>
<keyword evidence="1" id="KW-0175">Coiled coil</keyword>
<dbReference type="Gene3D" id="3.40.50.300">
    <property type="entry name" value="P-loop containing nucleotide triphosphate hydrolases"/>
    <property type="match status" value="1"/>
</dbReference>
<evidence type="ECO:0000256" key="1">
    <source>
        <dbReference type="SAM" id="Coils"/>
    </source>
</evidence>
<dbReference type="PANTHER" id="PTHR32114:SF2">
    <property type="entry name" value="ABC TRANSPORTER ABCH.3"/>
    <property type="match status" value="1"/>
</dbReference>
<keyword evidence="4" id="KW-1185">Reference proteome</keyword>
<dbReference type="InterPro" id="IPR026866">
    <property type="entry name" value="CR006_AAA"/>
</dbReference>
<feature type="coiled-coil region" evidence="1">
    <location>
        <begin position="440"/>
        <end position="474"/>
    </location>
</feature>
<name>A0A1I4S1L3_9PROT</name>
<protein>
    <submittedName>
        <fullName evidence="3">Wobble nucleotide-excising tRNase</fullName>
    </submittedName>
</protein>
<evidence type="ECO:0000259" key="2">
    <source>
        <dbReference type="Pfam" id="PF13166"/>
    </source>
</evidence>